<keyword evidence="4" id="KW-1185">Reference proteome</keyword>
<accession>W6MBI6</accession>
<name>W6MBI6_9GAMM</name>
<protein>
    <recommendedName>
        <fullName evidence="2">Ice-binding protein C-terminal domain-containing protein</fullName>
    </recommendedName>
</protein>
<evidence type="ECO:0000313" key="3">
    <source>
        <dbReference type="EMBL" id="CDI01323.1"/>
    </source>
</evidence>
<sequence>MKKQTPREPVKILQTVLRAGMLAALSGVSWQVQAVPVFLGPTAYTSFTDSPFKSGKFDYFHLENFEDGKLNTPGVHASAGAVAPPDRFTDSVDADDGLTDGSGLAGHSWFSQDANRLTFAFDAGVLGRLPTHAGIVWTDVGGVDLGKFGYGSVLFQGYGVSGGLLGSLSVKVGDGVITGETAEDRFFGVIDAGGISRIVIEMANSTDWEVDHLQYGAASSPKPVPEPATLGLLSTGLAGLGWMRKRGQKAT</sequence>
<dbReference type="NCBIfam" id="TIGR02595">
    <property type="entry name" value="PEP_CTERM"/>
    <property type="match status" value="1"/>
</dbReference>
<feature type="signal peptide" evidence="1">
    <location>
        <begin position="1"/>
        <end position="34"/>
    </location>
</feature>
<dbReference type="AlphaFoldDB" id="W6MBI6"/>
<reference evidence="3" key="2">
    <citation type="submission" date="2014-03" db="EMBL/GenBank/DDBJ databases">
        <title>Candidatus Competibacter-lineage genomes retrieved from metagenomes reveal functional metabolic diversity.</title>
        <authorList>
            <person name="McIlroy S.J."/>
            <person name="Albertsen M."/>
            <person name="Andresen E.K."/>
            <person name="Saunders A.M."/>
            <person name="Kristiansen R."/>
            <person name="Stokholm-Bjerregaard M."/>
            <person name="Nielsen K.L."/>
            <person name="Nielsen P.H."/>
        </authorList>
    </citation>
    <scope>NUCLEOTIDE SEQUENCE</scope>
    <source>
        <strain evidence="3">Run_A_D11</strain>
    </source>
</reference>
<dbReference type="EMBL" id="CBTJ020000020">
    <property type="protein sequence ID" value="CDI01323.1"/>
    <property type="molecule type" value="Genomic_DNA"/>
</dbReference>
<dbReference type="Proteomes" id="UP000035760">
    <property type="component" value="Unassembled WGS sequence"/>
</dbReference>
<proteinExistence type="predicted"/>
<keyword evidence="1" id="KW-0732">Signal</keyword>
<feature type="chain" id="PRO_5004880095" description="Ice-binding protein C-terminal domain-containing protein" evidence="1">
    <location>
        <begin position="35"/>
        <end position="251"/>
    </location>
</feature>
<comment type="caution">
    <text evidence="3">The sequence shown here is derived from an EMBL/GenBank/DDBJ whole genome shotgun (WGS) entry which is preliminary data.</text>
</comment>
<dbReference type="InterPro" id="IPR013424">
    <property type="entry name" value="Ice-binding_C"/>
</dbReference>
<dbReference type="RefSeq" id="WP_242434355.1">
    <property type="nucleotide sequence ID" value="NZ_CBTJ020000020.1"/>
</dbReference>
<dbReference type="STRING" id="1400863.BN873_150111"/>
<evidence type="ECO:0000313" key="4">
    <source>
        <dbReference type="Proteomes" id="UP000035760"/>
    </source>
</evidence>
<organism evidence="3 4">
    <name type="scientific">Candidatus Competibacter denitrificans Run_A_D11</name>
    <dbReference type="NCBI Taxonomy" id="1400863"/>
    <lineage>
        <taxon>Bacteria</taxon>
        <taxon>Pseudomonadati</taxon>
        <taxon>Pseudomonadota</taxon>
        <taxon>Gammaproteobacteria</taxon>
        <taxon>Candidatus Competibacteraceae</taxon>
        <taxon>Candidatus Competibacter</taxon>
    </lineage>
</organism>
<dbReference type="Pfam" id="PF07589">
    <property type="entry name" value="PEP-CTERM"/>
    <property type="match status" value="1"/>
</dbReference>
<feature type="domain" description="Ice-binding protein C-terminal" evidence="2">
    <location>
        <begin position="223"/>
        <end position="245"/>
    </location>
</feature>
<reference evidence="3" key="1">
    <citation type="submission" date="2013-07" db="EMBL/GenBank/DDBJ databases">
        <authorList>
            <person name="McIlroy S."/>
        </authorList>
    </citation>
    <scope>NUCLEOTIDE SEQUENCE [LARGE SCALE GENOMIC DNA]</scope>
    <source>
        <strain evidence="3">Run_A_D11</strain>
    </source>
</reference>
<gene>
    <name evidence="3" type="ORF">BN873_150111</name>
</gene>
<evidence type="ECO:0000256" key="1">
    <source>
        <dbReference type="SAM" id="SignalP"/>
    </source>
</evidence>
<evidence type="ECO:0000259" key="2">
    <source>
        <dbReference type="Pfam" id="PF07589"/>
    </source>
</evidence>